<proteinExistence type="predicted"/>
<name>A0AAW0IY88_QUESU</name>
<evidence type="ECO:0000313" key="2">
    <source>
        <dbReference type="EMBL" id="KAK7819302.1"/>
    </source>
</evidence>
<dbReference type="AlphaFoldDB" id="A0AAW0IY88"/>
<evidence type="ECO:0000256" key="1">
    <source>
        <dbReference type="SAM" id="MobiDB-lite"/>
    </source>
</evidence>
<feature type="region of interest" description="Disordered" evidence="1">
    <location>
        <begin position="419"/>
        <end position="441"/>
    </location>
</feature>
<comment type="caution">
    <text evidence="2">The sequence shown here is derived from an EMBL/GenBank/DDBJ whole genome shotgun (WGS) entry which is preliminary data.</text>
</comment>
<protein>
    <submittedName>
        <fullName evidence="2">Uncharacterized protein</fullName>
    </submittedName>
</protein>
<dbReference type="PANTHER" id="PTHR33527:SF28">
    <property type="entry name" value="GB|AAD43168.1"/>
    <property type="match status" value="1"/>
</dbReference>
<dbReference type="EMBL" id="PKMF04000788">
    <property type="protein sequence ID" value="KAK7819302.1"/>
    <property type="molecule type" value="Genomic_DNA"/>
</dbReference>
<organism evidence="2 3">
    <name type="scientific">Quercus suber</name>
    <name type="common">Cork oak</name>
    <dbReference type="NCBI Taxonomy" id="58331"/>
    <lineage>
        <taxon>Eukaryota</taxon>
        <taxon>Viridiplantae</taxon>
        <taxon>Streptophyta</taxon>
        <taxon>Embryophyta</taxon>
        <taxon>Tracheophyta</taxon>
        <taxon>Spermatophyta</taxon>
        <taxon>Magnoliopsida</taxon>
        <taxon>eudicotyledons</taxon>
        <taxon>Gunneridae</taxon>
        <taxon>Pentapetalae</taxon>
        <taxon>rosids</taxon>
        <taxon>fabids</taxon>
        <taxon>Fagales</taxon>
        <taxon>Fagaceae</taxon>
        <taxon>Quercus</taxon>
    </lineage>
</organism>
<evidence type="ECO:0000313" key="3">
    <source>
        <dbReference type="Proteomes" id="UP000237347"/>
    </source>
</evidence>
<dbReference type="PANTHER" id="PTHR33527">
    <property type="entry name" value="OS07G0274300 PROTEIN"/>
    <property type="match status" value="1"/>
</dbReference>
<keyword evidence="3" id="KW-1185">Reference proteome</keyword>
<sequence>MADPSSPPIRDSISQEEFNMFHTIDRTLFTRLVFNLGRDPAEATQVMALWLWLEKVGEEIDMVYSKILSLPDTILNALVDESVMALTCIESDQFLPLRLVFNLGRDPAEATQVMALWLWLEKVGEEIDMVYSKILSLPDTILNALVDESVMALTCIESDQFRFSSDSTSDMIPLIQSLTKTGVSLRFFHDNRIGIIRGVTKIINEVCVRAFEDIVKLAQANKSAQESTGIGFEFDKPVNYHSAILNPLSSALYYNSSGVVGVQSPNVGISQFLDLAPHVPVSGGGLPLEVSRGFDPYDLSFQRQILNNEIGEVLSRIKLSSPSDEEAKEVPPDERTIFLTFSKGYPITENEVREFFTRKFGDFIEEIFMQEVLPEEQPLYARLVVPVASFIEVVLDHKNKAKFSINGKHVWARKYVRKNKSPAKLSPSASQPTSPAAAEQS</sequence>
<reference evidence="2 3" key="1">
    <citation type="journal article" date="2018" name="Sci. Data">
        <title>The draft genome sequence of cork oak.</title>
        <authorList>
            <person name="Ramos A.M."/>
            <person name="Usie A."/>
            <person name="Barbosa P."/>
            <person name="Barros P.M."/>
            <person name="Capote T."/>
            <person name="Chaves I."/>
            <person name="Simoes F."/>
            <person name="Abreu I."/>
            <person name="Carrasquinho I."/>
            <person name="Faro C."/>
            <person name="Guimaraes J.B."/>
            <person name="Mendonca D."/>
            <person name="Nobrega F."/>
            <person name="Rodrigues L."/>
            <person name="Saibo N.J.M."/>
            <person name="Varela M.C."/>
            <person name="Egas C."/>
            <person name="Matos J."/>
            <person name="Miguel C.M."/>
            <person name="Oliveira M.M."/>
            <person name="Ricardo C.P."/>
            <person name="Goncalves S."/>
        </authorList>
    </citation>
    <scope>NUCLEOTIDE SEQUENCE [LARGE SCALE GENOMIC DNA]</scope>
    <source>
        <strain evidence="3">cv. HL8</strain>
    </source>
</reference>
<dbReference type="Proteomes" id="UP000237347">
    <property type="component" value="Unassembled WGS sequence"/>
</dbReference>
<accession>A0AAW0IY88</accession>
<feature type="compositionally biased region" description="Low complexity" evidence="1">
    <location>
        <begin position="426"/>
        <end position="441"/>
    </location>
</feature>
<gene>
    <name evidence="2" type="ORF">CFP56_040450</name>
</gene>